<accession>A0A1S2LD98</accession>
<keyword evidence="1" id="KW-0812">Transmembrane</keyword>
<evidence type="ECO:0000313" key="4">
    <source>
        <dbReference type="Proteomes" id="UP000180098"/>
    </source>
</evidence>
<dbReference type="Pfam" id="PF18917">
    <property type="entry name" value="LiaI-LiaF-like_TM1"/>
    <property type="match status" value="1"/>
</dbReference>
<feature type="transmembrane region" description="Helical" evidence="1">
    <location>
        <begin position="134"/>
        <end position="155"/>
    </location>
</feature>
<feature type="domain" description="LiaI-LiaF-like transmembrane region" evidence="2">
    <location>
        <begin position="6"/>
        <end position="47"/>
    </location>
</feature>
<comment type="caution">
    <text evidence="3">The sequence shown here is derived from an EMBL/GenBank/DDBJ whole genome shotgun (WGS) entry which is preliminary data.</text>
</comment>
<feature type="transmembrane region" description="Helical" evidence="1">
    <location>
        <begin position="108"/>
        <end position="128"/>
    </location>
</feature>
<sequence length="158" mass="18064">MKRQGIFPGVLLIGVGLIFLLQNYNIPYINNIFTWPSILLIIGLAFLFQAYIGKDYHSIFTGVLLVGLGIHFHGLQLFASWPTHWAMFTMIIGFAFLFRYSKTKKDGLIPGIILLLISLIAFFYNGFIDLFGSFYSYVDSFWPIALIIAGIYLLFFKK</sequence>
<gene>
    <name evidence="3" type="ORF">BKP35_14500</name>
</gene>
<feature type="transmembrane region" description="Helical" evidence="1">
    <location>
        <begin position="32"/>
        <end position="52"/>
    </location>
</feature>
<evidence type="ECO:0000259" key="2">
    <source>
        <dbReference type="Pfam" id="PF18917"/>
    </source>
</evidence>
<feature type="transmembrane region" description="Helical" evidence="1">
    <location>
        <begin position="7"/>
        <end position="26"/>
    </location>
</feature>
<dbReference type="InterPro" id="IPR043726">
    <property type="entry name" value="LiaI-LiaF-like_TM1"/>
</dbReference>
<proteinExistence type="predicted"/>
<dbReference type="OrthoDB" id="2989824at2"/>
<dbReference type="AlphaFoldDB" id="A0A1S2LD98"/>
<dbReference type="RefSeq" id="WP_071314068.1">
    <property type="nucleotide sequence ID" value="NZ_MLQQ01000040.1"/>
</dbReference>
<evidence type="ECO:0000313" key="3">
    <source>
        <dbReference type="EMBL" id="OIJ10304.1"/>
    </source>
</evidence>
<organism evidence="3 4">
    <name type="scientific">Anaerobacillus arseniciselenatis</name>
    <dbReference type="NCBI Taxonomy" id="85682"/>
    <lineage>
        <taxon>Bacteria</taxon>
        <taxon>Bacillati</taxon>
        <taxon>Bacillota</taxon>
        <taxon>Bacilli</taxon>
        <taxon>Bacillales</taxon>
        <taxon>Bacillaceae</taxon>
        <taxon>Anaerobacillus</taxon>
    </lineage>
</organism>
<evidence type="ECO:0000256" key="1">
    <source>
        <dbReference type="SAM" id="Phobius"/>
    </source>
</evidence>
<name>A0A1S2LD98_9BACI</name>
<feature type="transmembrane region" description="Helical" evidence="1">
    <location>
        <begin position="59"/>
        <end position="79"/>
    </location>
</feature>
<dbReference type="Proteomes" id="UP000180098">
    <property type="component" value="Unassembled WGS sequence"/>
</dbReference>
<keyword evidence="4" id="KW-1185">Reference proteome</keyword>
<feature type="transmembrane region" description="Helical" evidence="1">
    <location>
        <begin position="85"/>
        <end position="101"/>
    </location>
</feature>
<dbReference type="EMBL" id="MLQQ01000040">
    <property type="protein sequence ID" value="OIJ10304.1"/>
    <property type="molecule type" value="Genomic_DNA"/>
</dbReference>
<reference evidence="3 4" key="1">
    <citation type="submission" date="2016-10" db="EMBL/GenBank/DDBJ databases">
        <title>Draft genome sequences of four alkaliphilic bacteria belonging to the Anaerobacillus genus.</title>
        <authorList>
            <person name="Bassil N.M."/>
            <person name="Lloyd J.R."/>
        </authorList>
    </citation>
    <scope>NUCLEOTIDE SEQUENCE [LARGE SCALE GENOMIC DNA]</scope>
    <source>
        <strain evidence="3 4">DSM 15340</strain>
    </source>
</reference>
<keyword evidence="1" id="KW-1133">Transmembrane helix</keyword>
<keyword evidence="1" id="KW-0472">Membrane</keyword>
<protein>
    <recommendedName>
        <fullName evidence="2">LiaI-LiaF-like transmembrane region domain-containing protein</fullName>
    </recommendedName>
</protein>